<reference evidence="1" key="1">
    <citation type="submission" date="2013-04" db="EMBL/GenBank/DDBJ databases">
        <authorList>
            <person name="Qu J."/>
            <person name="Murali S.C."/>
            <person name="Bandaranaike D."/>
            <person name="Bellair M."/>
            <person name="Blankenburg K."/>
            <person name="Chao H."/>
            <person name="Dinh H."/>
            <person name="Doddapaneni H."/>
            <person name="Downs B."/>
            <person name="Dugan-Rocha S."/>
            <person name="Elkadiri S."/>
            <person name="Gnanaolivu R.D."/>
            <person name="Hernandez B."/>
            <person name="Javaid M."/>
            <person name="Jayaseelan J.C."/>
            <person name="Lee S."/>
            <person name="Li M."/>
            <person name="Ming W."/>
            <person name="Munidasa M."/>
            <person name="Muniz J."/>
            <person name="Nguyen L."/>
            <person name="Ongeri F."/>
            <person name="Osuji N."/>
            <person name="Pu L.-L."/>
            <person name="Puazo M."/>
            <person name="Qu C."/>
            <person name="Quiroz J."/>
            <person name="Raj R."/>
            <person name="Weissenberger G."/>
            <person name="Xin Y."/>
            <person name="Zou X."/>
            <person name="Han Y."/>
            <person name="Richards S."/>
            <person name="Worley K."/>
            <person name="Muzny D."/>
            <person name="Gibbs R."/>
        </authorList>
    </citation>
    <scope>NUCLEOTIDE SEQUENCE</scope>
    <source>
        <strain evidence="1">Sampled in the wild</strain>
    </source>
</reference>
<comment type="caution">
    <text evidence="1">The sequence shown here is derived from an EMBL/GenBank/DDBJ whole genome shotgun (WGS) entry which is preliminary data.</text>
</comment>
<gene>
    <name evidence="1" type="ORF">J437_LFUL008279</name>
</gene>
<evidence type="ECO:0000313" key="1">
    <source>
        <dbReference type="EMBL" id="KAG8228628.1"/>
    </source>
</evidence>
<dbReference type="EMBL" id="KZ308379">
    <property type="protein sequence ID" value="KAG8228628.1"/>
    <property type="molecule type" value="Genomic_DNA"/>
</dbReference>
<keyword evidence="2" id="KW-1185">Reference proteome</keyword>
<accession>A0A8K0KA01</accession>
<proteinExistence type="predicted"/>
<reference evidence="1" key="2">
    <citation type="submission" date="2017-10" db="EMBL/GenBank/DDBJ databases">
        <title>Ladona fulva Genome sequencing and assembly.</title>
        <authorList>
            <person name="Murali S."/>
            <person name="Richards S."/>
            <person name="Bandaranaike D."/>
            <person name="Bellair M."/>
            <person name="Blankenburg K."/>
            <person name="Chao H."/>
            <person name="Dinh H."/>
            <person name="Doddapaneni H."/>
            <person name="Dugan-Rocha S."/>
            <person name="Elkadiri S."/>
            <person name="Gnanaolivu R."/>
            <person name="Hernandez B."/>
            <person name="Skinner E."/>
            <person name="Javaid M."/>
            <person name="Lee S."/>
            <person name="Li M."/>
            <person name="Ming W."/>
            <person name="Munidasa M."/>
            <person name="Muniz J."/>
            <person name="Nguyen L."/>
            <person name="Hughes D."/>
            <person name="Osuji N."/>
            <person name="Pu L.-L."/>
            <person name="Puazo M."/>
            <person name="Qu C."/>
            <person name="Quiroz J."/>
            <person name="Raj R."/>
            <person name="Weissenberger G."/>
            <person name="Xin Y."/>
            <person name="Zou X."/>
            <person name="Han Y."/>
            <person name="Worley K."/>
            <person name="Muzny D."/>
            <person name="Gibbs R."/>
        </authorList>
    </citation>
    <scope>NUCLEOTIDE SEQUENCE</scope>
    <source>
        <strain evidence="1">Sampled in the wild</strain>
    </source>
</reference>
<dbReference type="AlphaFoldDB" id="A0A8K0KA01"/>
<organism evidence="1 2">
    <name type="scientific">Ladona fulva</name>
    <name type="common">Scarce chaser dragonfly</name>
    <name type="synonym">Libellula fulva</name>
    <dbReference type="NCBI Taxonomy" id="123851"/>
    <lineage>
        <taxon>Eukaryota</taxon>
        <taxon>Metazoa</taxon>
        <taxon>Ecdysozoa</taxon>
        <taxon>Arthropoda</taxon>
        <taxon>Hexapoda</taxon>
        <taxon>Insecta</taxon>
        <taxon>Pterygota</taxon>
        <taxon>Palaeoptera</taxon>
        <taxon>Odonata</taxon>
        <taxon>Epiprocta</taxon>
        <taxon>Anisoptera</taxon>
        <taxon>Libelluloidea</taxon>
        <taxon>Libellulidae</taxon>
        <taxon>Ladona</taxon>
    </lineage>
</organism>
<dbReference type="Proteomes" id="UP000792457">
    <property type="component" value="Unassembled WGS sequence"/>
</dbReference>
<name>A0A8K0KA01_LADFU</name>
<protein>
    <submittedName>
        <fullName evidence="1">Uncharacterized protein</fullName>
    </submittedName>
</protein>
<sequence length="126" mass="14152">MELGQVDCPDKECDAEDGMTSWYNSLFDLAAVTAEVELSSLHGVNIWSEISVHKRVMATTGVSKCTLKRISKEGKDICDGLSQSFTSLRKSKLQKCSKSTVDDFDVQVIRRTINEFHLEEKKHPTL</sequence>
<evidence type="ECO:0000313" key="2">
    <source>
        <dbReference type="Proteomes" id="UP000792457"/>
    </source>
</evidence>